<evidence type="ECO:0000313" key="4">
    <source>
        <dbReference type="Proteomes" id="UP000199008"/>
    </source>
</evidence>
<reference evidence="4" key="1">
    <citation type="submission" date="2016-10" db="EMBL/GenBank/DDBJ databases">
        <authorList>
            <person name="Varghese N."/>
            <person name="Submissions S."/>
        </authorList>
    </citation>
    <scope>NUCLEOTIDE SEQUENCE [LARGE SCALE GENOMIC DNA]</scope>
    <source>
        <strain evidence="4">CGMCC 1.8895</strain>
    </source>
</reference>
<feature type="domain" description="FAD/NAD(P)-binding" evidence="2">
    <location>
        <begin position="4"/>
        <end position="120"/>
    </location>
</feature>
<keyword evidence="4" id="KW-1185">Reference proteome</keyword>
<name>A0A1G9D8V7_9BACL</name>
<dbReference type="PANTHER" id="PTHR42949:SF3">
    <property type="entry name" value="ANAEROBIC GLYCEROL-3-PHOSPHATE DEHYDROGENASE SUBUNIT B"/>
    <property type="match status" value="1"/>
</dbReference>
<sequence>MTHYDVIIVGAGPAGMSAANILKDKKSVLIVDEYYHYGGRLLGQLYEESKDSWWNGMDVARRLHDGLDEKITLRLETSVFNVDRNDGAFTVYTNKGNFTSDYLIVATGAKENSYPLPGWELPGVMTVGAAQVLTNFHRVAPGDAGVIIGINPLSMVIGMELGYADIDVRKICLPAENKFNKVTPRDALETLMGLGTSAPSKFLSISADIGSRMSMLHGLALKLFPSKGIKALGLPISIKEKVVKINGAEKVESVTTVKTRADGSVIKGTEQDIKCDFVCISDGLSPVSEITSLFNLKHAYLESLGGYVPIHSEQMETEIDKLYVAGNITGIENAKVAILQGEMAAHHLLGNEDAVKITLKRIGDERKNAKVKFHKDLDQARDKLQLYWLAK</sequence>
<dbReference type="InterPro" id="IPR023753">
    <property type="entry name" value="FAD/NAD-binding_dom"/>
</dbReference>
<dbReference type="GO" id="GO:0016491">
    <property type="term" value="F:oxidoreductase activity"/>
    <property type="evidence" value="ECO:0007669"/>
    <property type="project" value="UniProtKB-KW"/>
</dbReference>
<dbReference type="PANTHER" id="PTHR42949">
    <property type="entry name" value="ANAEROBIC GLYCEROL-3-PHOSPHATE DEHYDROGENASE SUBUNIT B"/>
    <property type="match status" value="1"/>
</dbReference>
<protein>
    <submittedName>
        <fullName evidence="3">Sarcosine oxidase subunit alpha</fullName>
    </submittedName>
</protein>
<evidence type="ECO:0000256" key="1">
    <source>
        <dbReference type="ARBA" id="ARBA00023002"/>
    </source>
</evidence>
<dbReference type="OrthoDB" id="9776839at2"/>
<dbReference type="Proteomes" id="UP000199008">
    <property type="component" value="Unassembled WGS sequence"/>
</dbReference>
<proteinExistence type="predicted"/>
<feature type="domain" description="FAD/NAD(P)-binding" evidence="2">
    <location>
        <begin position="230"/>
        <end position="341"/>
    </location>
</feature>
<dbReference type="RefSeq" id="WP_092985220.1">
    <property type="nucleotide sequence ID" value="NZ_FNFY01000005.1"/>
</dbReference>
<evidence type="ECO:0000259" key="2">
    <source>
        <dbReference type="Pfam" id="PF07992"/>
    </source>
</evidence>
<dbReference type="InterPro" id="IPR036188">
    <property type="entry name" value="FAD/NAD-bd_sf"/>
</dbReference>
<dbReference type="Pfam" id="PF07992">
    <property type="entry name" value="Pyr_redox_2"/>
    <property type="match status" value="2"/>
</dbReference>
<organism evidence="3 4">
    <name type="scientific">Lacicoccus qingdaonensis</name>
    <dbReference type="NCBI Taxonomy" id="576118"/>
    <lineage>
        <taxon>Bacteria</taxon>
        <taxon>Bacillati</taxon>
        <taxon>Bacillota</taxon>
        <taxon>Bacilli</taxon>
        <taxon>Bacillales</taxon>
        <taxon>Salinicoccaceae</taxon>
        <taxon>Lacicoccus</taxon>
    </lineage>
</organism>
<dbReference type="PRINTS" id="PR00368">
    <property type="entry name" value="FADPNR"/>
</dbReference>
<dbReference type="PRINTS" id="PR00469">
    <property type="entry name" value="PNDRDTASEII"/>
</dbReference>
<dbReference type="EMBL" id="FNFY01000005">
    <property type="protein sequence ID" value="SDK60339.1"/>
    <property type="molecule type" value="Genomic_DNA"/>
</dbReference>
<dbReference type="STRING" id="576118.SAMN05216216_10596"/>
<dbReference type="InterPro" id="IPR051691">
    <property type="entry name" value="Metab_Enz_Cyan_OpOx_G3PDH"/>
</dbReference>
<dbReference type="Gene3D" id="3.50.50.60">
    <property type="entry name" value="FAD/NAD(P)-binding domain"/>
    <property type="match status" value="3"/>
</dbReference>
<gene>
    <name evidence="3" type="ORF">SAMN05216216_10596</name>
</gene>
<dbReference type="SUPFAM" id="SSF51905">
    <property type="entry name" value="FAD/NAD(P)-binding domain"/>
    <property type="match status" value="1"/>
</dbReference>
<accession>A0A1G9D8V7</accession>
<keyword evidence="1" id="KW-0560">Oxidoreductase</keyword>
<evidence type="ECO:0000313" key="3">
    <source>
        <dbReference type="EMBL" id="SDK60339.1"/>
    </source>
</evidence>
<dbReference type="AlphaFoldDB" id="A0A1G9D8V7"/>